<dbReference type="STRING" id="301967.A6E15_19325"/>
<dbReference type="OrthoDB" id="203606at2157"/>
<reference evidence="2" key="1">
    <citation type="submission" date="2016-04" db="EMBL/GenBank/DDBJ databases">
        <authorList>
            <person name="Chen S.-C."/>
            <person name="Lai M.-C."/>
        </authorList>
    </citation>
    <scope>NUCLEOTIDE SEQUENCE [LARGE SCALE GENOMIC DNA]</scope>
    <source>
        <strain evidence="2">AB14</strain>
    </source>
</reference>
<gene>
    <name evidence="1" type="ORF">A6E15_19325</name>
</gene>
<organism evidence="1 2">
    <name type="scientific">Natrinema saccharevitans</name>
    <dbReference type="NCBI Taxonomy" id="301967"/>
    <lineage>
        <taxon>Archaea</taxon>
        <taxon>Methanobacteriati</taxon>
        <taxon>Methanobacteriota</taxon>
        <taxon>Stenosarchaea group</taxon>
        <taxon>Halobacteria</taxon>
        <taxon>Halobacteriales</taxon>
        <taxon>Natrialbaceae</taxon>
        <taxon>Natrinema</taxon>
    </lineage>
</organism>
<sequence>MTGHRLGTDRKEAVVVAGCPNGCQRFNIESEGREDAVDTLVETAKEAFGECSDCGESIGFLRKDEPAEVLE</sequence>
<accession>A0A1S8AR58</accession>
<comment type="caution">
    <text evidence="1">The sequence shown here is derived from an EMBL/GenBank/DDBJ whole genome shotgun (WGS) entry which is preliminary data.</text>
</comment>
<keyword evidence="2" id="KW-1185">Reference proteome</keyword>
<dbReference type="RefSeq" id="WP_076148852.1">
    <property type="nucleotide sequence ID" value="NZ_LWLN01000003.1"/>
</dbReference>
<dbReference type="EMBL" id="LWLN01000003">
    <property type="protein sequence ID" value="OLZ39117.1"/>
    <property type="molecule type" value="Genomic_DNA"/>
</dbReference>
<protein>
    <submittedName>
        <fullName evidence="1">Uncharacterized protein</fullName>
    </submittedName>
</protein>
<proteinExistence type="predicted"/>
<evidence type="ECO:0000313" key="1">
    <source>
        <dbReference type="EMBL" id="OLZ39117.1"/>
    </source>
</evidence>
<evidence type="ECO:0000313" key="2">
    <source>
        <dbReference type="Proteomes" id="UP000189370"/>
    </source>
</evidence>
<dbReference type="AlphaFoldDB" id="A0A1S8AR58"/>
<dbReference type="Proteomes" id="UP000189370">
    <property type="component" value="Unassembled WGS sequence"/>
</dbReference>
<name>A0A1S8AR58_9EURY</name>